<protein>
    <recommendedName>
        <fullName evidence="4">RNHCP domain-containing protein</fullName>
    </recommendedName>
</protein>
<dbReference type="EMBL" id="ATBP01000508">
    <property type="protein sequence ID" value="ETR70007.1"/>
    <property type="molecule type" value="Genomic_DNA"/>
</dbReference>
<dbReference type="AlphaFoldDB" id="A0A1V1NVT3"/>
<comment type="caution">
    <text evidence="1">The sequence shown here is derived from an EMBL/GenBank/DDBJ whole genome shotgun (WGS) entry which is preliminary data.</text>
</comment>
<organism evidence="1 3">
    <name type="scientific">Candidatus Magnetoglobus multicellularis str. Araruama</name>
    <dbReference type="NCBI Taxonomy" id="890399"/>
    <lineage>
        <taxon>Bacteria</taxon>
        <taxon>Pseudomonadati</taxon>
        <taxon>Thermodesulfobacteriota</taxon>
        <taxon>Desulfobacteria</taxon>
        <taxon>Desulfobacterales</taxon>
        <taxon>Desulfobacteraceae</taxon>
        <taxon>Candidatus Magnetoglobus</taxon>
    </lineage>
</organism>
<evidence type="ECO:0000313" key="3">
    <source>
        <dbReference type="Proteomes" id="UP000189670"/>
    </source>
</evidence>
<accession>A0A1V1NVT3</accession>
<sequence>MESTCTHQTISLIKADTQERLRCRHCHLVITSDELGNSYCPECFETTGKKNNSFEPVAPIVSEKVRYRCDSCGIIIVCE</sequence>
<dbReference type="EMBL" id="ATBP01001825">
    <property type="protein sequence ID" value="ETR66668.1"/>
    <property type="molecule type" value="Genomic_DNA"/>
</dbReference>
<evidence type="ECO:0000313" key="2">
    <source>
        <dbReference type="EMBL" id="ETR70007.1"/>
    </source>
</evidence>
<name>A0A1V1NVT3_9BACT</name>
<gene>
    <name evidence="2" type="ORF">OMM_09136</name>
    <name evidence="1" type="ORF">OMM_12497</name>
</gene>
<reference evidence="3" key="1">
    <citation type="submission" date="2012-11" db="EMBL/GenBank/DDBJ databases">
        <authorList>
            <person name="Lucero-Rivera Y.E."/>
            <person name="Tovar-Ramirez D."/>
        </authorList>
    </citation>
    <scope>NUCLEOTIDE SEQUENCE [LARGE SCALE GENOMIC DNA]</scope>
    <source>
        <strain evidence="3">Araruama</strain>
    </source>
</reference>
<reference evidence="1" key="2">
    <citation type="submission" date="2012-11" db="EMBL/GenBank/DDBJ databases">
        <authorList>
            <person name="Vasconcelos A.T.R."/>
            <person name="Motta C."/>
            <person name="Almeida L.G.P."/>
        </authorList>
    </citation>
    <scope>NUCLEOTIDE SEQUENCE</scope>
    <source>
        <strain evidence="1">Araruama</strain>
    </source>
</reference>
<proteinExistence type="predicted"/>
<dbReference type="Proteomes" id="UP000189670">
    <property type="component" value="Unassembled WGS sequence"/>
</dbReference>
<evidence type="ECO:0008006" key="4">
    <source>
        <dbReference type="Google" id="ProtNLM"/>
    </source>
</evidence>
<evidence type="ECO:0000313" key="1">
    <source>
        <dbReference type="EMBL" id="ETR66668.1"/>
    </source>
</evidence>